<comment type="caution">
    <text evidence="2">The sequence shown here is derived from an EMBL/GenBank/DDBJ whole genome shotgun (WGS) entry which is preliminary data.</text>
</comment>
<sequence length="176" mass="18902">MAVSTDIVAMYRGPAPVWRRLLSRAHSEPRALAYLMGACGIMFVAQWPAIARRVWETDPARFNAEGGAFQQAVQPEIGGALLGAVIFLPLIFYVLALMLSLLSRLTGRRVVAFDGRLILFWSLLAATPLALLNGLVAGFVGPGIGLTIVGALWFGVVLWFVGTGVREAHREAGVTA</sequence>
<keyword evidence="1" id="KW-0812">Transmembrane</keyword>
<evidence type="ECO:0008006" key="4">
    <source>
        <dbReference type="Google" id="ProtNLM"/>
    </source>
</evidence>
<protein>
    <recommendedName>
        <fullName evidence="4">Yip1 domain-containing protein</fullName>
    </recommendedName>
</protein>
<organism evidence="2 3">
    <name type="scientific">Sagittula stellata (strain ATCC 700073 / DSM 11524 / E-37)</name>
    <dbReference type="NCBI Taxonomy" id="388399"/>
    <lineage>
        <taxon>Bacteria</taxon>
        <taxon>Pseudomonadati</taxon>
        <taxon>Pseudomonadota</taxon>
        <taxon>Alphaproteobacteria</taxon>
        <taxon>Rhodobacterales</taxon>
        <taxon>Roseobacteraceae</taxon>
        <taxon>Sagittula</taxon>
    </lineage>
</organism>
<feature type="transmembrane region" description="Helical" evidence="1">
    <location>
        <begin position="31"/>
        <end position="50"/>
    </location>
</feature>
<dbReference type="AlphaFoldDB" id="A3JYI8"/>
<evidence type="ECO:0000313" key="2">
    <source>
        <dbReference type="EMBL" id="EBA09541.1"/>
    </source>
</evidence>
<evidence type="ECO:0000256" key="1">
    <source>
        <dbReference type="SAM" id="Phobius"/>
    </source>
</evidence>
<keyword evidence="3" id="KW-1185">Reference proteome</keyword>
<dbReference type="EMBL" id="AAYA01000002">
    <property type="protein sequence ID" value="EBA09541.1"/>
    <property type="molecule type" value="Genomic_DNA"/>
</dbReference>
<evidence type="ECO:0000313" key="3">
    <source>
        <dbReference type="Proteomes" id="UP000005713"/>
    </source>
</evidence>
<gene>
    <name evidence="2" type="ORF">SSE37_07033</name>
</gene>
<accession>A3JYI8</accession>
<feature type="transmembrane region" description="Helical" evidence="1">
    <location>
        <begin position="80"/>
        <end position="105"/>
    </location>
</feature>
<reference evidence="2 3" key="1">
    <citation type="submission" date="2006-06" db="EMBL/GenBank/DDBJ databases">
        <authorList>
            <person name="Moran M.A."/>
            <person name="Ferriera S."/>
            <person name="Johnson J."/>
            <person name="Kravitz S."/>
            <person name="Beeson K."/>
            <person name="Sutton G."/>
            <person name="Rogers Y.-H."/>
            <person name="Friedman R."/>
            <person name="Frazier M."/>
            <person name="Venter J.C."/>
        </authorList>
    </citation>
    <scope>NUCLEOTIDE SEQUENCE [LARGE SCALE GENOMIC DNA]</scope>
    <source>
        <strain evidence="2 3">E-37</strain>
    </source>
</reference>
<keyword evidence="1" id="KW-0472">Membrane</keyword>
<dbReference type="RefSeq" id="WP_005855570.1">
    <property type="nucleotide sequence ID" value="NZ_AAYA01000002.1"/>
</dbReference>
<proteinExistence type="predicted"/>
<dbReference type="eggNOG" id="ENOG5032FFG">
    <property type="taxonomic scope" value="Bacteria"/>
</dbReference>
<keyword evidence="1" id="KW-1133">Transmembrane helix</keyword>
<dbReference type="OrthoDB" id="7771437at2"/>
<dbReference type="Proteomes" id="UP000005713">
    <property type="component" value="Unassembled WGS sequence"/>
</dbReference>
<feature type="transmembrane region" description="Helical" evidence="1">
    <location>
        <begin position="143"/>
        <end position="161"/>
    </location>
</feature>
<name>A3JYI8_SAGS3</name>
<feature type="transmembrane region" description="Helical" evidence="1">
    <location>
        <begin position="117"/>
        <end position="137"/>
    </location>
</feature>